<keyword evidence="2" id="KW-1185">Reference proteome</keyword>
<evidence type="ECO:0000313" key="2">
    <source>
        <dbReference type="Proteomes" id="UP000254508"/>
    </source>
</evidence>
<accession>A0A345YJH8</accession>
<proteinExistence type="predicted"/>
<organism evidence="1 2">
    <name type="scientific">Erythrobacter aureus</name>
    <dbReference type="NCBI Taxonomy" id="2182384"/>
    <lineage>
        <taxon>Bacteria</taxon>
        <taxon>Pseudomonadati</taxon>
        <taxon>Pseudomonadota</taxon>
        <taxon>Alphaproteobacteria</taxon>
        <taxon>Sphingomonadales</taxon>
        <taxon>Erythrobacteraceae</taxon>
        <taxon>Erythrobacter/Porphyrobacter group</taxon>
        <taxon>Erythrobacter</taxon>
    </lineage>
</organism>
<evidence type="ECO:0000313" key="1">
    <source>
        <dbReference type="EMBL" id="AXK44080.1"/>
    </source>
</evidence>
<gene>
    <name evidence="1" type="ORF">DVR09_16640</name>
</gene>
<dbReference type="Proteomes" id="UP000254508">
    <property type="component" value="Plasmid unnamed"/>
</dbReference>
<dbReference type="KEGG" id="err:DVR09_16640"/>
<dbReference type="EMBL" id="CP031358">
    <property type="protein sequence ID" value="AXK44080.1"/>
    <property type="molecule type" value="Genomic_DNA"/>
</dbReference>
<geneLocation type="plasmid" evidence="1 2">
    <name>unnamed</name>
</geneLocation>
<dbReference type="RefSeq" id="WP_115418393.1">
    <property type="nucleotide sequence ID" value="NZ_CP031358.1"/>
</dbReference>
<reference evidence="1 2" key="1">
    <citation type="submission" date="2018-07" db="EMBL/GenBank/DDBJ databases">
        <title>Genome sequence of Erythrobacter strain YH-07, an antagonistic bacterium isolated from Yellow Sea.</title>
        <authorList>
            <person name="Tang T."/>
            <person name="Liu Q."/>
            <person name="Sun X."/>
        </authorList>
    </citation>
    <scope>NUCLEOTIDE SEQUENCE [LARGE SCALE GENOMIC DNA]</scope>
    <source>
        <strain evidence="1 2">YH-07</strain>
        <plasmid evidence="1 2">unnamed</plasmid>
    </source>
</reference>
<dbReference type="AlphaFoldDB" id="A0A345YJH8"/>
<sequence>MTYSTELAARLRDDLIAASPEVVKALPIAEALSIAARLDLVKEAKNKVDGLIDVWPSEVRAMPDLGSEAPAAPKKAKRLKEMQRRLSMALEVSAKGADLLGGDEEQAINLVVAWLMSRGGTELRLPDGRILDVSGKITLH</sequence>
<protein>
    <submittedName>
        <fullName evidence="1">Uncharacterized protein</fullName>
    </submittedName>
</protein>
<keyword evidence="1" id="KW-0614">Plasmid</keyword>
<name>A0A345YJH8_9SPHN</name>